<organism evidence="1 2">
    <name type="scientific">Fervidicola ferrireducens</name>
    <dbReference type="NCBI Taxonomy" id="520764"/>
    <lineage>
        <taxon>Bacteria</taxon>
        <taxon>Bacillati</taxon>
        <taxon>Bacillota</taxon>
        <taxon>Clostridia</taxon>
        <taxon>Thermosediminibacterales</taxon>
        <taxon>Thermosediminibacteraceae</taxon>
        <taxon>Fervidicola</taxon>
    </lineage>
</organism>
<dbReference type="STRING" id="520764.AN618_24620"/>
<dbReference type="AlphaFoldDB" id="A0A140KZN9"/>
<sequence length="58" mass="6179">MLSGHDPGRKGRVTPLKAKVMNRVDRGVLANLRCVPPSHAGMPPNSLGGGCHDVMLYN</sequence>
<keyword evidence="2" id="KW-1185">Reference proteome</keyword>
<accession>A0A140KZN9</accession>
<proteinExistence type="predicted"/>
<evidence type="ECO:0000313" key="1">
    <source>
        <dbReference type="EMBL" id="KXG73764.1"/>
    </source>
</evidence>
<dbReference type="EMBL" id="LOED01000073">
    <property type="protein sequence ID" value="KXG73764.1"/>
    <property type="molecule type" value="Genomic_DNA"/>
</dbReference>
<dbReference type="InParanoid" id="A0A140KZN9"/>
<dbReference type="Proteomes" id="UP000070427">
    <property type="component" value="Unassembled WGS sequence"/>
</dbReference>
<comment type="caution">
    <text evidence="1">The sequence shown here is derived from an EMBL/GenBank/DDBJ whole genome shotgun (WGS) entry which is preliminary data.</text>
</comment>
<name>A0A140KZN9_9FIRM</name>
<reference evidence="1 2" key="1">
    <citation type="submission" date="2015-12" db="EMBL/GenBank/DDBJ databases">
        <title>Draft genome sequnece of Fervidicola ferrireducens strain Y170.</title>
        <authorList>
            <person name="Patel B.K."/>
        </authorList>
    </citation>
    <scope>NUCLEOTIDE SEQUENCE [LARGE SCALE GENOMIC DNA]</scope>
    <source>
        <strain evidence="1 2">Y170</strain>
    </source>
</reference>
<evidence type="ECO:0000313" key="2">
    <source>
        <dbReference type="Proteomes" id="UP000070427"/>
    </source>
</evidence>
<gene>
    <name evidence="1" type="ORF">AN618_24620</name>
</gene>
<protein>
    <submittedName>
        <fullName evidence="1">Uncharacterized protein</fullName>
    </submittedName>
</protein>